<dbReference type="InterPro" id="IPR000182">
    <property type="entry name" value="GNAT_dom"/>
</dbReference>
<evidence type="ECO:0000256" key="1">
    <source>
        <dbReference type="ARBA" id="ARBA00022679"/>
    </source>
</evidence>
<protein>
    <submittedName>
        <fullName evidence="5">GNAT family N-acetyltransferase</fullName>
        <ecNumber evidence="5">2.3.-.-</ecNumber>
    </submittedName>
</protein>
<proteinExistence type="inferred from homology"/>
<evidence type="ECO:0000256" key="3">
    <source>
        <dbReference type="ARBA" id="ARBA00038502"/>
    </source>
</evidence>
<dbReference type="InterPro" id="IPR016181">
    <property type="entry name" value="Acyl_CoA_acyltransferase"/>
</dbReference>
<gene>
    <name evidence="5" type="ORF">ACFFUU_08055</name>
</gene>
<evidence type="ECO:0000256" key="2">
    <source>
        <dbReference type="ARBA" id="ARBA00023315"/>
    </source>
</evidence>
<dbReference type="SUPFAM" id="SSF55729">
    <property type="entry name" value="Acyl-CoA N-acyltransferases (Nat)"/>
    <property type="match status" value="1"/>
</dbReference>
<name>A0ABV5GEL4_9FLAO</name>
<sequence length="182" mass="21257">MKFENWKIESIQNILPEEFFKLIIKNKNHIEKTFPVTVSSCSDIDKTTNFIALNVKKEVNNEGYYFYIRNTETNILIGYVCIKNVNNDILKCELAYFIDADFEGEGIISNAVYQIITFCFTKLGMNKVYICTSKINYGSQRIALKHGFQEEGILREEFKNQEGVLEDIVYFGLLKSEYYNEK</sequence>
<keyword evidence="2 5" id="KW-0012">Acyltransferase</keyword>
<evidence type="ECO:0000259" key="4">
    <source>
        <dbReference type="PROSITE" id="PS51186"/>
    </source>
</evidence>
<evidence type="ECO:0000313" key="5">
    <source>
        <dbReference type="EMBL" id="MFB9089548.1"/>
    </source>
</evidence>
<keyword evidence="1 5" id="KW-0808">Transferase</keyword>
<dbReference type="RefSeq" id="WP_290286565.1">
    <property type="nucleotide sequence ID" value="NZ_JAUFQN010000019.1"/>
</dbReference>
<reference evidence="5 6" key="1">
    <citation type="submission" date="2024-09" db="EMBL/GenBank/DDBJ databases">
        <authorList>
            <person name="Sun Q."/>
            <person name="Mori K."/>
        </authorList>
    </citation>
    <scope>NUCLEOTIDE SEQUENCE [LARGE SCALE GENOMIC DNA]</scope>
    <source>
        <strain evidence="5 6">CECT 8460</strain>
    </source>
</reference>
<dbReference type="EC" id="2.3.-.-" evidence="5"/>
<dbReference type="PANTHER" id="PTHR43792:SF8">
    <property type="entry name" value="[RIBOSOMAL PROTEIN US5]-ALANINE N-ACETYLTRANSFERASE"/>
    <property type="match status" value="1"/>
</dbReference>
<comment type="similarity">
    <text evidence="3">Belongs to the acetyltransferase family. RimJ subfamily.</text>
</comment>
<organism evidence="5 6">
    <name type="scientific">Flavobacterium paronense</name>
    <dbReference type="NCBI Taxonomy" id="1392775"/>
    <lineage>
        <taxon>Bacteria</taxon>
        <taxon>Pseudomonadati</taxon>
        <taxon>Bacteroidota</taxon>
        <taxon>Flavobacteriia</taxon>
        <taxon>Flavobacteriales</taxon>
        <taxon>Flavobacteriaceae</taxon>
        <taxon>Flavobacterium</taxon>
    </lineage>
</organism>
<dbReference type="Pfam" id="PF13302">
    <property type="entry name" value="Acetyltransf_3"/>
    <property type="match status" value="1"/>
</dbReference>
<feature type="domain" description="N-acetyltransferase" evidence="4">
    <location>
        <begin position="28"/>
        <end position="182"/>
    </location>
</feature>
<dbReference type="EMBL" id="JBHMFB010000016">
    <property type="protein sequence ID" value="MFB9089548.1"/>
    <property type="molecule type" value="Genomic_DNA"/>
</dbReference>
<evidence type="ECO:0000313" key="6">
    <source>
        <dbReference type="Proteomes" id="UP001589576"/>
    </source>
</evidence>
<keyword evidence="6" id="KW-1185">Reference proteome</keyword>
<dbReference type="Gene3D" id="3.40.630.30">
    <property type="match status" value="1"/>
</dbReference>
<comment type="caution">
    <text evidence="5">The sequence shown here is derived from an EMBL/GenBank/DDBJ whole genome shotgun (WGS) entry which is preliminary data.</text>
</comment>
<accession>A0ABV5GEL4</accession>
<dbReference type="InterPro" id="IPR051531">
    <property type="entry name" value="N-acetyltransferase"/>
</dbReference>
<dbReference type="PANTHER" id="PTHR43792">
    <property type="entry name" value="GNAT FAMILY, PUTATIVE (AFU_ORTHOLOGUE AFUA_3G00765)-RELATED-RELATED"/>
    <property type="match status" value="1"/>
</dbReference>
<dbReference type="Proteomes" id="UP001589576">
    <property type="component" value="Unassembled WGS sequence"/>
</dbReference>
<dbReference type="GO" id="GO:0016746">
    <property type="term" value="F:acyltransferase activity"/>
    <property type="evidence" value="ECO:0007669"/>
    <property type="project" value="UniProtKB-KW"/>
</dbReference>
<dbReference type="PROSITE" id="PS51186">
    <property type="entry name" value="GNAT"/>
    <property type="match status" value="1"/>
</dbReference>